<dbReference type="PANTHER" id="PTHR43143">
    <property type="entry name" value="METALLOPHOSPHOESTERASE, CALCINEURIN SUPERFAMILY"/>
    <property type="match status" value="1"/>
</dbReference>
<dbReference type="EMBL" id="BAABKX010000030">
    <property type="protein sequence ID" value="GAA5064228.1"/>
    <property type="molecule type" value="Genomic_DNA"/>
</dbReference>
<feature type="domain" description="Calcineurin-like phosphoesterase" evidence="2">
    <location>
        <begin position="63"/>
        <end position="234"/>
    </location>
</feature>
<dbReference type="Pfam" id="PF00149">
    <property type="entry name" value="Metallophos"/>
    <property type="match status" value="1"/>
</dbReference>
<dbReference type="RefSeq" id="WP_227778800.1">
    <property type="nucleotide sequence ID" value="NZ_BAABKX010000030.1"/>
</dbReference>
<protein>
    <submittedName>
        <fullName evidence="3">Metallophosphoesterase</fullName>
    </submittedName>
</protein>
<feature type="compositionally biased region" description="Polar residues" evidence="1">
    <location>
        <begin position="9"/>
        <end position="22"/>
    </location>
</feature>
<accession>A0AAV3UQY4</accession>
<dbReference type="GeneID" id="68617554"/>
<dbReference type="Proteomes" id="UP001501729">
    <property type="component" value="Unassembled WGS sequence"/>
</dbReference>
<feature type="region of interest" description="Disordered" evidence="1">
    <location>
        <begin position="1"/>
        <end position="22"/>
    </location>
</feature>
<comment type="caution">
    <text evidence="3">The sequence shown here is derived from an EMBL/GenBank/DDBJ whole genome shotgun (WGS) entry which is preliminary data.</text>
</comment>
<proteinExistence type="predicted"/>
<dbReference type="Gene3D" id="3.60.21.10">
    <property type="match status" value="1"/>
</dbReference>
<evidence type="ECO:0000256" key="1">
    <source>
        <dbReference type="SAM" id="MobiDB-lite"/>
    </source>
</evidence>
<organism evidence="3 4">
    <name type="scientific">Haladaptatus pallidirubidus</name>
    <dbReference type="NCBI Taxonomy" id="1008152"/>
    <lineage>
        <taxon>Archaea</taxon>
        <taxon>Methanobacteriati</taxon>
        <taxon>Methanobacteriota</taxon>
        <taxon>Stenosarchaea group</taxon>
        <taxon>Halobacteria</taxon>
        <taxon>Halobacteriales</taxon>
        <taxon>Haladaptataceae</taxon>
        <taxon>Haladaptatus</taxon>
    </lineage>
</organism>
<dbReference type="SUPFAM" id="SSF56300">
    <property type="entry name" value="Metallo-dependent phosphatases"/>
    <property type="match status" value="1"/>
</dbReference>
<evidence type="ECO:0000313" key="4">
    <source>
        <dbReference type="Proteomes" id="UP001501729"/>
    </source>
</evidence>
<dbReference type="PANTHER" id="PTHR43143:SF5">
    <property type="entry name" value="SECRETED PROTEIN"/>
    <property type="match status" value="1"/>
</dbReference>
<dbReference type="AlphaFoldDB" id="A0AAV3UQY4"/>
<evidence type="ECO:0000259" key="2">
    <source>
        <dbReference type="Pfam" id="PF00149"/>
    </source>
</evidence>
<dbReference type="InterPro" id="IPR029052">
    <property type="entry name" value="Metallo-depent_PP-like"/>
</dbReference>
<dbReference type="GO" id="GO:0016787">
    <property type="term" value="F:hydrolase activity"/>
    <property type="evidence" value="ECO:0007669"/>
    <property type="project" value="InterPro"/>
</dbReference>
<evidence type="ECO:0000313" key="3">
    <source>
        <dbReference type="EMBL" id="GAA5064228.1"/>
    </source>
</evidence>
<reference evidence="3 4" key="1">
    <citation type="journal article" date="2019" name="Int. J. Syst. Evol. Microbiol.">
        <title>The Global Catalogue of Microorganisms (GCM) 10K type strain sequencing project: providing services to taxonomists for standard genome sequencing and annotation.</title>
        <authorList>
            <consortium name="The Broad Institute Genomics Platform"/>
            <consortium name="The Broad Institute Genome Sequencing Center for Infectious Disease"/>
            <person name="Wu L."/>
            <person name="Ma J."/>
        </authorList>
    </citation>
    <scope>NUCLEOTIDE SEQUENCE [LARGE SCALE GENOMIC DNA]</scope>
    <source>
        <strain evidence="3 4">JCM 17504</strain>
    </source>
</reference>
<dbReference type="InterPro" id="IPR004843">
    <property type="entry name" value="Calcineurin-like_PHP"/>
</dbReference>
<sequence>MSETHTESAAESNQRNAPSATRRQTLALVGGLGGLGLTASHRTAAQRASGSSEPTVDSSTEFSIAIFPDTQYYAQQDNGIFEQMGQWVADNKEQYNIQMFLHEGDIVQSYGSDNDAEWDVAQDAISRMDDANVPTVLSLGNHDADNIRNPQTFRSRFPATRYKEITQSNETILDWGTFEGYAENAYFLQEIHGERFLFLTLEFGPRDAALKWAGQLLETYADATAILVTHTYTYHDGTRTDANDNFAPNWYEGGGLPEGSNYNNGEQMWQSELRYHENLANVHSGHHITGPYVARRTAHAKGNRTTQMFMDYQTIDNGGDGWFRLLTVNTQTYNAEITTYSPYLDKWSGDKEESFEFNLYPNKKGA</sequence>
<name>A0AAV3UQY4_9EURY</name>
<dbReference type="InterPro" id="IPR051918">
    <property type="entry name" value="STPP_CPPED1"/>
</dbReference>
<gene>
    <name evidence="3" type="ORF">GCM10025751_53500</name>
</gene>
<keyword evidence="4" id="KW-1185">Reference proteome</keyword>